<keyword evidence="4 8" id="KW-0479">Metal-binding</keyword>
<dbReference type="RefSeq" id="WP_011380569.1">
    <property type="nucleotide sequence ID" value="NC_007614.1"/>
</dbReference>
<dbReference type="SUPFAM" id="SSF53927">
    <property type="entry name" value="Cytidine deaminase-like"/>
    <property type="match status" value="1"/>
</dbReference>
<dbReference type="GO" id="GO:0008270">
    <property type="term" value="F:zinc ion binding"/>
    <property type="evidence" value="ECO:0007669"/>
    <property type="project" value="UniProtKB-UniRule"/>
</dbReference>
<dbReference type="PANTHER" id="PTHR11079:SF202">
    <property type="entry name" value="TRNA-SPECIFIC ADENOSINE DEAMINASE"/>
    <property type="match status" value="1"/>
</dbReference>
<name>Q2Y9P3_NITMU</name>
<dbReference type="AlphaFoldDB" id="Q2Y9P3"/>
<comment type="catalytic activity">
    <reaction evidence="7 8">
        <text>adenosine(34) in tRNA + H2O + H(+) = inosine(34) in tRNA + NH4(+)</text>
        <dbReference type="Rhea" id="RHEA:43168"/>
        <dbReference type="Rhea" id="RHEA-COMP:10373"/>
        <dbReference type="Rhea" id="RHEA-COMP:10374"/>
        <dbReference type="ChEBI" id="CHEBI:15377"/>
        <dbReference type="ChEBI" id="CHEBI:15378"/>
        <dbReference type="ChEBI" id="CHEBI:28938"/>
        <dbReference type="ChEBI" id="CHEBI:74411"/>
        <dbReference type="ChEBI" id="CHEBI:82852"/>
        <dbReference type="EC" id="3.5.4.33"/>
    </reaction>
</comment>
<dbReference type="eggNOG" id="COG0590">
    <property type="taxonomic scope" value="Bacteria"/>
</dbReference>
<evidence type="ECO:0000256" key="7">
    <source>
        <dbReference type="ARBA" id="ARBA00048045"/>
    </source>
</evidence>
<comment type="similarity">
    <text evidence="1">Belongs to the cytidine and deoxycytidylate deaminase family. ADAT2 subfamily.</text>
</comment>
<evidence type="ECO:0000259" key="9">
    <source>
        <dbReference type="PROSITE" id="PS51747"/>
    </source>
</evidence>
<dbReference type="STRING" id="323848.Nmul_A1225"/>
<keyword evidence="11" id="KW-1185">Reference proteome</keyword>
<feature type="binding site" evidence="8">
    <location>
        <position position="84"/>
    </location>
    <ligand>
        <name>Zn(2+)</name>
        <dbReference type="ChEBI" id="CHEBI:29105"/>
        <note>catalytic</note>
    </ligand>
</feature>
<accession>Q2Y9P3</accession>
<evidence type="ECO:0000256" key="4">
    <source>
        <dbReference type="ARBA" id="ARBA00022723"/>
    </source>
</evidence>
<dbReference type="InterPro" id="IPR002125">
    <property type="entry name" value="CMP_dCMP_dom"/>
</dbReference>
<dbReference type="FunFam" id="3.40.140.10:FF:000005">
    <property type="entry name" value="tRNA-specific adenosine deaminase"/>
    <property type="match status" value="1"/>
</dbReference>
<evidence type="ECO:0000256" key="3">
    <source>
        <dbReference type="ARBA" id="ARBA00022694"/>
    </source>
</evidence>
<dbReference type="PROSITE" id="PS51747">
    <property type="entry name" value="CYT_DCMP_DEAMINASES_2"/>
    <property type="match status" value="1"/>
</dbReference>
<evidence type="ECO:0000313" key="11">
    <source>
        <dbReference type="Proteomes" id="UP000002718"/>
    </source>
</evidence>
<dbReference type="CDD" id="cd01285">
    <property type="entry name" value="nucleoside_deaminase"/>
    <property type="match status" value="1"/>
</dbReference>
<dbReference type="GO" id="GO:0002100">
    <property type="term" value="P:tRNA wobble adenosine to inosine editing"/>
    <property type="evidence" value="ECO:0007669"/>
    <property type="project" value="UniProtKB-UniRule"/>
</dbReference>
<sequence>MNSSDAGFMHVALELSAQAEQAGEVPVGAIVVRNGTIVGRGYNCPISTSDPTAHAEVMALRDAGRHLGNYRLGDCTLYVTLEPCAMCMGAIFHARIARLVYGAADPKTGACGSVINLSAELRLNHHLQVTRGVLAEEGGYKLKQFFAKRREARTTNKEEIDEN</sequence>
<feature type="binding site" evidence="8">
    <location>
        <position position="87"/>
    </location>
    <ligand>
        <name>Zn(2+)</name>
        <dbReference type="ChEBI" id="CHEBI:29105"/>
        <note>catalytic</note>
    </ligand>
</feature>
<evidence type="ECO:0000256" key="1">
    <source>
        <dbReference type="ARBA" id="ARBA00010669"/>
    </source>
</evidence>
<gene>
    <name evidence="8" type="primary">tadA</name>
    <name evidence="10" type="ordered locus">Nmul_A1225</name>
</gene>
<proteinExistence type="inferred from homology"/>
<protein>
    <recommendedName>
        <fullName evidence="8">tRNA-specific adenosine deaminase</fullName>
        <ecNumber evidence="8">3.5.4.33</ecNumber>
    </recommendedName>
</protein>
<dbReference type="InterPro" id="IPR016193">
    <property type="entry name" value="Cytidine_deaminase-like"/>
</dbReference>
<evidence type="ECO:0000256" key="8">
    <source>
        <dbReference type="HAMAP-Rule" id="MF_00972"/>
    </source>
</evidence>
<comment type="function">
    <text evidence="8">Catalyzes the deamination of adenosine to inosine at the wobble position 34 of tRNA(Arg2).</text>
</comment>
<dbReference type="GO" id="GO:0052717">
    <property type="term" value="F:tRNA-specific adenosine-34 deaminase activity"/>
    <property type="evidence" value="ECO:0007669"/>
    <property type="project" value="UniProtKB-UniRule"/>
</dbReference>
<reference evidence="11" key="1">
    <citation type="submission" date="2005-08" db="EMBL/GenBank/DDBJ databases">
        <title>Complete sequence of chromosome 1 of Nitrosospira multiformis ATCC 25196.</title>
        <authorList>
            <person name="Copeland A."/>
            <person name="Lucas S."/>
            <person name="Lapidus A."/>
            <person name="Barry K."/>
            <person name="Detter J.C."/>
            <person name="Glavina T."/>
            <person name="Hammon N."/>
            <person name="Israni S."/>
            <person name="Pitluck S."/>
            <person name="Chain P."/>
            <person name="Malfatti S."/>
            <person name="Shin M."/>
            <person name="Vergez L."/>
            <person name="Schmutz J."/>
            <person name="Larimer F."/>
            <person name="Land M."/>
            <person name="Hauser L."/>
            <person name="Kyrpides N."/>
            <person name="Lykidis A."/>
            <person name="Richardson P."/>
        </authorList>
    </citation>
    <scope>NUCLEOTIDE SEQUENCE [LARGE SCALE GENOMIC DNA]</scope>
    <source>
        <strain evidence="11">ATCC 25196 / NCIMB 11849 / C 71</strain>
    </source>
</reference>
<feature type="domain" description="CMP/dCMP-type deaminase" evidence="9">
    <location>
        <begin position="3"/>
        <end position="130"/>
    </location>
</feature>
<dbReference type="NCBIfam" id="NF008113">
    <property type="entry name" value="PRK10860.1"/>
    <property type="match status" value="1"/>
</dbReference>
<organism evidence="10 11">
    <name type="scientific">Nitrosospira multiformis (strain ATCC 25196 / NCIMB 11849 / C 71)</name>
    <dbReference type="NCBI Taxonomy" id="323848"/>
    <lineage>
        <taxon>Bacteria</taxon>
        <taxon>Pseudomonadati</taxon>
        <taxon>Pseudomonadota</taxon>
        <taxon>Betaproteobacteria</taxon>
        <taxon>Nitrosomonadales</taxon>
        <taxon>Nitrosomonadaceae</taxon>
        <taxon>Nitrosospira</taxon>
    </lineage>
</organism>
<reference evidence="10 11" key="2">
    <citation type="journal article" date="2008" name="Appl. Environ. Microbiol.">
        <title>Complete genome sequence of Nitrosospira multiformis, an ammonia-oxidizing bacterium from the soil environment.</title>
        <authorList>
            <person name="Norton J.M."/>
            <person name="Klotz M.G."/>
            <person name="Stein L.Y."/>
            <person name="Arp D.J."/>
            <person name="Bottomley P.J."/>
            <person name="Chain P.S."/>
            <person name="Hauser L.J."/>
            <person name="Land M.L."/>
            <person name="Larimer F.W."/>
            <person name="Shin M.W."/>
            <person name="Starkenburg S.R."/>
        </authorList>
    </citation>
    <scope>NUCLEOTIDE SEQUENCE [LARGE SCALE GENOMIC DNA]</scope>
    <source>
        <strain evidence="11">ATCC 25196 / NCIMB 11849 / C 71</strain>
    </source>
</reference>
<keyword evidence="3 8" id="KW-0819">tRNA processing</keyword>
<comment type="cofactor">
    <cofactor evidence="8">
        <name>Zn(2+)</name>
        <dbReference type="ChEBI" id="CHEBI:29105"/>
    </cofactor>
    <text evidence="8">Binds 1 zinc ion per subunit.</text>
</comment>
<dbReference type="InterPro" id="IPR028883">
    <property type="entry name" value="tRNA_aden_deaminase"/>
</dbReference>
<dbReference type="HAMAP" id="MF_00972">
    <property type="entry name" value="tRNA_aden_deaminase"/>
    <property type="match status" value="1"/>
</dbReference>
<dbReference type="Pfam" id="PF00383">
    <property type="entry name" value="dCMP_cyt_deam_1"/>
    <property type="match status" value="1"/>
</dbReference>
<dbReference type="KEGG" id="nmu:Nmul_A1225"/>
<evidence type="ECO:0000256" key="2">
    <source>
        <dbReference type="ARBA" id="ARBA00011738"/>
    </source>
</evidence>
<dbReference type="EC" id="3.5.4.33" evidence="8"/>
<keyword evidence="5 8" id="KW-0378">Hydrolase</keyword>
<evidence type="ECO:0000256" key="5">
    <source>
        <dbReference type="ARBA" id="ARBA00022801"/>
    </source>
</evidence>
<dbReference type="PANTHER" id="PTHR11079">
    <property type="entry name" value="CYTOSINE DEAMINASE FAMILY MEMBER"/>
    <property type="match status" value="1"/>
</dbReference>
<feature type="active site" description="Proton donor" evidence="8">
    <location>
        <position position="56"/>
    </location>
</feature>
<dbReference type="Gene3D" id="3.40.140.10">
    <property type="entry name" value="Cytidine Deaminase, domain 2"/>
    <property type="match status" value="1"/>
</dbReference>
<dbReference type="HOGENOM" id="CLU_025810_3_0_4"/>
<dbReference type="Proteomes" id="UP000002718">
    <property type="component" value="Chromosome"/>
</dbReference>
<keyword evidence="6 8" id="KW-0862">Zinc</keyword>
<dbReference type="InterPro" id="IPR016192">
    <property type="entry name" value="APOBEC/CMP_deaminase_Zn-bd"/>
</dbReference>
<evidence type="ECO:0000313" key="10">
    <source>
        <dbReference type="EMBL" id="ABB74528.1"/>
    </source>
</evidence>
<dbReference type="EMBL" id="CP000103">
    <property type="protein sequence ID" value="ABB74528.1"/>
    <property type="molecule type" value="Genomic_DNA"/>
</dbReference>
<evidence type="ECO:0000256" key="6">
    <source>
        <dbReference type="ARBA" id="ARBA00022833"/>
    </source>
</evidence>
<comment type="subunit">
    <text evidence="2 8">Homodimer.</text>
</comment>
<feature type="binding site" evidence="8">
    <location>
        <position position="54"/>
    </location>
    <ligand>
        <name>Zn(2+)</name>
        <dbReference type="ChEBI" id="CHEBI:29105"/>
        <note>catalytic</note>
    </ligand>
</feature>
<dbReference type="PROSITE" id="PS00903">
    <property type="entry name" value="CYT_DCMP_DEAMINASES_1"/>
    <property type="match status" value="1"/>
</dbReference>